<feature type="compositionally biased region" description="Basic and acidic residues" evidence="1">
    <location>
        <begin position="96"/>
        <end position="106"/>
    </location>
</feature>
<evidence type="ECO:0000313" key="3">
    <source>
        <dbReference type="Proteomes" id="UP001148838"/>
    </source>
</evidence>
<proteinExistence type="predicted"/>
<dbReference type="EMBL" id="JAJSOF020000027">
    <property type="protein sequence ID" value="KAJ4433061.1"/>
    <property type="molecule type" value="Genomic_DNA"/>
</dbReference>
<comment type="caution">
    <text evidence="2">The sequence shown here is derived from an EMBL/GenBank/DDBJ whole genome shotgun (WGS) entry which is preliminary data.</text>
</comment>
<name>A0ABQ8SG17_PERAM</name>
<feature type="region of interest" description="Disordered" evidence="1">
    <location>
        <begin position="26"/>
        <end position="106"/>
    </location>
</feature>
<keyword evidence="3" id="KW-1185">Reference proteome</keyword>
<reference evidence="2 3" key="1">
    <citation type="journal article" date="2022" name="Allergy">
        <title>Genome assembly and annotation of Periplaneta americana reveal a comprehensive cockroach allergen profile.</title>
        <authorList>
            <person name="Wang L."/>
            <person name="Xiong Q."/>
            <person name="Saelim N."/>
            <person name="Wang L."/>
            <person name="Nong W."/>
            <person name="Wan A.T."/>
            <person name="Shi M."/>
            <person name="Liu X."/>
            <person name="Cao Q."/>
            <person name="Hui J.H.L."/>
            <person name="Sookrung N."/>
            <person name="Leung T.F."/>
            <person name="Tungtrongchitr A."/>
            <person name="Tsui S.K.W."/>
        </authorList>
    </citation>
    <scope>NUCLEOTIDE SEQUENCE [LARGE SCALE GENOMIC DNA]</scope>
    <source>
        <strain evidence="2">PWHHKU_190912</strain>
    </source>
</reference>
<dbReference type="Proteomes" id="UP001148838">
    <property type="component" value="Unassembled WGS sequence"/>
</dbReference>
<organism evidence="2 3">
    <name type="scientific">Periplaneta americana</name>
    <name type="common">American cockroach</name>
    <name type="synonym">Blatta americana</name>
    <dbReference type="NCBI Taxonomy" id="6978"/>
    <lineage>
        <taxon>Eukaryota</taxon>
        <taxon>Metazoa</taxon>
        <taxon>Ecdysozoa</taxon>
        <taxon>Arthropoda</taxon>
        <taxon>Hexapoda</taxon>
        <taxon>Insecta</taxon>
        <taxon>Pterygota</taxon>
        <taxon>Neoptera</taxon>
        <taxon>Polyneoptera</taxon>
        <taxon>Dictyoptera</taxon>
        <taxon>Blattodea</taxon>
        <taxon>Blattoidea</taxon>
        <taxon>Blattidae</taxon>
        <taxon>Blattinae</taxon>
        <taxon>Periplaneta</taxon>
    </lineage>
</organism>
<feature type="compositionally biased region" description="Basic and acidic residues" evidence="1">
    <location>
        <begin position="26"/>
        <end position="66"/>
    </location>
</feature>
<evidence type="ECO:0000256" key="1">
    <source>
        <dbReference type="SAM" id="MobiDB-lite"/>
    </source>
</evidence>
<evidence type="ECO:0000313" key="2">
    <source>
        <dbReference type="EMBL" id="KAJ4433061.1"/>
    </source>
</evidence>
<gene>
    <name evidence="2" type="ORF">ANN_15318</name>
</gene>
<protein>
    <submittedName>
        <fullName evidence="2">Uncharacterized protein</fullName>
    </submittedName>
</protein>
<accession>A0ABQ8SG17</accession>
<sequence length="106" mass="11849">MAGLCEGGNEPSGSLKAICKRRVRREIRTHDQRPAREQIARAPRSTEGRRAAERREGKGPTRRGESARAAATRGVKGERTLPNLLEKSVRSGDSQIIREDNRRNFS</sequence>